<evidence type="ECO:0000313" key="3">
    <source>
        <dbReference type="Proteomes" id="UP000216885"/>
    </source>
</evidence>
<accession>A0A261TMS6</accession>
<keyword evidence="1" id="KW-0812">Transmembrane</keyword>
<evidence type="ECO:0000313" key="2">
    <source>
        <dbReference type="EMBL" id="OZI50745.1"/>
    </source>
</evidence>
<gene>
    <name evidence="2" type="ORF">CAL20_23215</name>
</gene>
<sequence length="85" mass="9913">MDFFPPQSFSDFLLVMEVLFLVFVPGLYLLGRLIWALGFGPQPTALADKMERIRDAVAPRVASNLFETSKELERQSRWPFNHRRK</sequence>
<dbReference type="Proteomes" id="UP000216885">
    <property type="component" value="Unassembled WGS sequence"/>
</dbReference>
<organism evidence="2 3">
    <name type="scientific">Bordetella genomosp. 4</name>
    <dbReference type="NCBI Taxonomy" id="463044"/>
    <lineage>
        <taxon>Bacteria</taxon>
        <taxon>Pseudomonadati</taxon>
        <taxon>Pseudomonadota</taxon>
        <taxon>Betaproteobacteria</taxon>
        <taxon>Burkholderiales</taxon>
        <taxon>Alcaligenaceae</taxon>
        <taxon>Bordetella</taxon>
    </lineage>
</organism>
<evidence type="ECO:0000256" key="1">
    <source>
        <dbReference type="SAM" id="Phobius"/>
    </source>
</evidence>
<proteinExistence type="predicted"/>
<protein>
    <submittedName>
        <fullName evidence="2">Uncharacterized protein</fullName>
    </submittedName>
</protein>
<comment type="caution">
    <text evidence="2">The sequence shown here is derived from an EMBL/GenBank/DDBJ whole genome shotgun (WGS) entry which is preliminary data.</text>
</comment>
<reference evidence="2 3" key="1">
    <citation type="submission" date="2017-05" db="EMBL/GenBank/DDBJ databases">
        <title>Complete and WGS of Bordetella genogroups.</title>
        <authorList>
            <person name="Spilker T."/>
            <person name="LiPuma J."/>
        </authorList>
    </citation>
    <scope>NUCLEOTIDE SEQUENCE [LARGE SCALE GENOMIC DNA]</scope>
    <source>
        <strain evidence="2 3">AU9919</strain>
    </source>
</reference>
<dbReference type="AlphaFoldDB" id="A0A261TMS6"/>
<keyword evidence="3" id="KW-1185">Reference proteome</keyword>
<dbReference type="EMBL" id="NEVQ01000022">
    <property type="protein sequence ID" value="OZI50745.1"/>
    <property type="molecule type" value="Genomic_DNA"/>
</dbReference>
<name>A0A261TMS6_9BORD</name>
<dbReference type="RefSeq" id="WP_094839150.1">
    <property type="nucleotide sequence ID" value="NZ_NEVQ01000022.1"/>
</dbReference>
<keyword evidence="1" id="KW-0472">Membrane</keyword>
<keyword evidence="1" id="KW-1133">Transmembrane helix</keyword>
<feature type="transmembrane region" description="Helical" evidence="1">
    <location>
        <begin position="12"/>
        <end position="30"/>
    </location>
</feature>